<name>A0ABX5FRV4_9BACL</name>
<dbReference type="InterPro" id="IPR009499">
    <property type="entry name" value="AllG-like"/>
</dbReference>
<dbReference type="Gene3D" id="3.90.1710.10">
    <property type="entry name" value="Enterococcus faecalis V583 domain"/>
    <property type="match status" value="1"/>
</dbReference>
<dbReference type="EMBL" id="PXZO01000017">
    <property type="protein sequence ID" value="PSK11365.1"/>
    <property type="molecule type" value="Genomic_DNA"/>
</dbReference>
<evidence type="ECO:0000313" key="1">
    <source>
        <dbReference type="EMBL" id="PSK11365.1"/>
    </source>
</evidence>
<evidence type="ECO:0008006" key="3">
    <source>
        <dbReference type="Google" id="ProtNLM"/>
    </source>
</evidence>
<dbReference type="Gene3D" id="3.90.1700.10">
    <property type="entry name" value="v583 domain like"/>
    <property type="match status" value="1"/>
</dbReference>
<dbReference type="Proteomes" id="UP000241645">
    <property type="component" value="Unassembled WGS sequence"/>
</dbReference>
<dbReference type="GeneID" id="95750560"/>
<comment type="caution">
    <text evidence="1">The sequence shown here is derived from an EMBL/GenBank/DDBJ whole genome shotgun (WGS) entry which is preliminary data.</text>
</comment>
<dbReference type="Gene3D" id="1.10.10.660">
    <property type="entry name" value="conserved protein of unknown function from Enterococcus faecalis V583"/>
    <property type="match status" value="1"/>
</dbReference>
<evidence type="ECO:0000313" key="2">
    <source>
        <dbReference type="Proteomes" id="UP000241645"/>
    </source>
</evidence>
<reference evidence="1 2" key="1">
    <citation type="submission" date="2018-03" db="EMBL/GenBank/DDBJ databases">
        <title>Brevisbacillus phylogenomics.</title>
        <authorList>
            <person name="Dunlap C."/>
        </authorList>
    </citation>
    <scope>NUCLEOTIDE SEQUENCE [LARGE SCALE GENOMIC DNA]</scope>
    <source>
        <strain evidence="1 2">NRRL B-41110</strain>
    </source>
</reference>
<proteinExistence type="predicted"/>
<accession>A0ABX5FRV4</accession>
<dbReference type="RefSeq" id="WP_106834225.1">
    <property type="nucleotide sequence ID" value="NZ_JARMEW010000008.1"/>
</dbReference>
<protein>
    <recommendedName>
        <fullName evidence="3">DUF1116 domain-containing protein</fullName>
    </recommendedName>
</protein>
<dbReference type="Gene3D" id="3.40.50.720">
    <property type="entry name" value="NAD(P)-binding Rossmann-like Domain"/>
    <property type="match status" value="1"/>
</dbReference>
<sequence length="473" mass="50450">MSKINELFNGKIHAINVGIEFFKDDIIKQNANASHLDWKPPGGGKPELINALDRLENAAVARKIAAANKLAVERIINSQPMLVGFDQAINVVPGMTKTTILHAGPPITWDKMCGAMKGAVTGAIVFEGLAKDIEEAEQVAASGAITFSPCHEHNCVGSMAGVTSASMFMHVVKNKTYGNVAYTNLSEQMAKILRMGANDESVIARLNWMRDVLGPMLRDAMKIAGEIDLRLMLAQALHMGDECHNRNNAGTSLLIQALTPYILETDFTKEQKREVFDFVASSDYFSGPTWMAMCKCALDAAHGIENSTIVTTMARNGVEFGIRVSGMAGNTWFTGPAQKVIGPMFAGYKPEDSGLDIGDSAITETYGIGGFAMAAAPAIVALVGGTVEEAIGFSTTMKEITTAENPNVTIPLLDFRGVATGIDIRQVIQTGILPIINTAIAHKDAGIGMIGAGITYPPMEAFEKALLAVTKNG</sequence>
<dbReference type="Pfam" id="PF06545">
    <property type="entry name" value="AllG"/>
    <property type="match status" value="1"/>
</dbReference>
<dbReference type="InterPro" id="IPR024033">
    <property type="entry name" value="OXTCase_su_AllG_h-dom"/>
</dbReference>
<keyword evidence="2" id="KW-1185">Reference proteome</keyword>
<gene>
    <name evidence="1" type="ORF">C7R92_10565</name>
</gene>
<organism evidence="1 2">
    <name type="scientific">Brevibacillus porteri</name>
    <dbReference type="NCBI Taxonomy" id="2126350"/>
    <lineage>
        <taxon>Bacteria</taxon>
        <taxon>Bacillati</taxon>
        <taxon>Bacillota</taxon>
        <taxon>Bacilli</taxon>
        <taxon>Bacillales</taxon>
        <taxon>Paenibacillaceae</taxon>
        <taxon>Brevibacillus</taxon>
    </lineage>
</organism>